<feature type="domain" description="ABC transporter" evidence="6">
    <location>
        <begin position="566"/>
        <end position="811"/>
    </location>
</feature>
<dbReference type="Gene3D" id="3.40.50.300">
    <property type="entry name" value="P-loop containing nucleotide triphosphate hydrolases"/>
    <property type="match status" value="3"/>
</dbReference>
<evidence type="ECO:0000313" key="7">
    <source>
        <dbReference type="EMBL" id="KAE8999114.1"/>
    </source>
</evidence>
<keyword evidence="5" id="KW-0472">Membrane</keyword>
<proteinExistence type="predicted"/>
<dbReference type="EMBL" id="QXFW01000968">
    <property type="protein sequence ID" value="KAE8999114.1"/>
    <property type="molecule type" value="Genomic_DNA"/>
</dbReference>
<feature type="transmembrane region" description="Helical" evidence="5">
    <location>
        <begin position="846"/>
        <end position="863"/>
    </location>
</feature>
<dbReference type="InterPro" id="IPR003593">
    <property type="entry name" value="AAA+_ATPase"/>
</dbReference>
<comment type="caution">
    <text evidence="7">The sequence shown here is derived from an EMBL/GenBank/DDBJ whole genome shotgun (WGS) entry which is preliminary data.</text>
</comment>
<keyword evidence="3" id="KW-0067">ATP-binding</keyword>
<dbReference type="PROSITE" id="PS00211">
    <property type="entry name" value="ABC_TRANSPORTER_1"/>
    <property type="match status" value="1"/>
</dbReference>
<dbReference type="GO" id="GO:0005524">
    <property type="term" value="F:ATP binding"/>
    <property type="evidence" value="ECO:0007669"/>
    <property type="project" value="UniProtKB-KW"/>
</dbReference>
<evidence type="ECO:0000256" key="5">
    <source>
        <dbReference type="SAM" id="Phobius"/>
    </source>
</evidence>
<dbReference type="PANTHER" id="PTHR19211:SF14">
    <property type="entry name" value="ATP-BINDING CASSETTE SUB-FAMILY F MEMBER 1"/>
    <property type="match status" value="1"/>
</dbReference>
<dbReference type="FunFam" id="3.40.50.300:FF:004753">
    <property type="entry name" value="Predicted protein"/>
    <property type="match status" value="1"/>
</dbReference>
<name>A0A6A3K492_9STRA</name>
<dbReference type="PROSITE" id="PS50893">
    <property type="entry name" value="ABC_TRANSPORTER_2"/>
    <property type="match status" value="2"/>
</dbReference>
<dbReference type="InterPro" id="IPR050611">
    <property type="entry name" value="ABCF"/>
</dbReference>
<dbReference type="SMART" id="SM00382">
    <property type="entry name" value="AAA"/>
    <property type="match status" value="2"/>
</dbReference>
<feature type="region of interest" description="Disordered" evidence="4">
    <location>
        <begin position="679"/>
        <end position="698"/>
    </location>
</feature>
<dbReference type="PANTHER" id="PTHR19211">
    <property type="entry name" value="ATP-BINDING TRANSPORT PROTEIN-RELATED"/>
    <property type="match status" value="1"/>
</dbReference>
<evidence type="ECO:0000256" key="4">
    <source>
        <dbReference type="SAM" id="MobiDB-lite"/>
    </source>
</evidence>
<evidence type="ECO:0000256" key="1">
    <source>
        <dbReference type="ARBA" id="ARBA00022737"/>
    </source>
</evidence>
<feature type="compositionally biased region" description="Basic residues" evidence="4">
    <location>
        <begin position="29"/>
        <end position="39"/>
    </location>
</feature>
<feature type="transmembrane region" description="Helical" evidence="5">
    <location>
        <begin position="875"/>
        <end position="896"/>
    </location>
</feature>
<feature type="compositionally biased region" description="Polar residues" evidence="4">
    <location>
        <begin position="679"/>
        <end position="692"/>
    </location>
</feature>
<feature type="compositionally biased region" description="Polar residues" evidence="4">
    <location>
        <begin position="13"/>
        <end position="26"/>
    </location>
</feature>
<reference evidence="7 8" key="1">
    <citation type="submission" date="2018-09" db="EMBL/GenBank/DDBJ databases">
        <title>Genomic investigation of the strawberry pathogen Phytophthora fragariae indicates pathogenicity is determined by transcriptional variation in three key races.</title>
        <authorList>
            <person name="Adams T.M."/>
            <person name="Armitage A.D."/>
            <person name="Sobczyk M.K."/>
            <person name="Bates H.J."/>
            <person name="Dunwell J.M."/>
            <person name="Nellist C.F."/>
            <person name="Harrison R.J."/>
        </authorList>
    </citation>
    <scope>NUCLEOTIDE SEQUENCE [LARGE SCALE GENOMIC DNA]</scope>
    <source>
        <strain evidence="7 8">SCRP245</strain>
    </source>
</reference>
<dbReference type="Proteomes" id="UP000460718">
    <property type="component" value="Unassembled WGS sequence"/>
</dbReference>
<feature type="compositionally biased region" description="Basic and acidic residues" evidence="4">
    <location>
        <begin position="1"/>
        <end position="10"/>
    </location>
</feature>
<dbReference type="InterPro" id="IPR027417">
    <property type="entry name" value="P-loop_NTPase"/>
</dbReference>
<dbReference type="GO" id="GO:0016887">
    <property type="term" value="F:ATP hydrolysis activity"/>
    <property type="evidence" value="ECO:0007669"/>
    <property type="project" value="InterPro"/>
</dbReference>
<evidence type="ECO:0000256" key="2">
    <source>
        <dbReference type="ARBA" id="ARBA00022741"/>
    </source>
</evidence>
<protein>
    <recommendedName>
        <fullName evidence="6">ABC transporter domain-containing protein</fullName>
    </recommendedName>
</protein>
<dbReference type="InterPro" id="IPR003439">
    <property type="entry name" value="ABC_transporter-like_ATP-bd"/>
</dbReference>
<organism evidence="7 8">
    <name type="scientific">Phytophthora fragariae</name>
    <dbReference type="NCBI Taxonomy" id="53985"/>
    <lineage>
        <taxon>Eukaryota</taxon>
        <taxon>Sar</taxon>
        <taxon>Stramenopiles</taxon>
        <taxon>Oomycota</taxon>
        <taxon>Peronosporomycetes</taxon>
        <taxon>Peronosporales</taxon>
        <taxon>Peronosporaceae</taxon>
        <taxon>Phytophthora</taxon>
    </lineage>
</organism>
<accession>A0A6A3K492</accession>
<dbReference type="Pfam" id="PF00005">
    <property type="entry name" value="ABC_tran"/>
    <property type="match status" value="2"/>
</dbReference>
<keyword evidence="5" id="KW-1133">Transmembrane helix</keyword>
<dbReference type="AlphaFoldDB" id="A0A6A3K492"/>
<dbReference type="InterPro" id="IPR017871">
    <property type="entry name" value="ABC_transporter-like_CS"/>
</dbReference>
<sequence>MLPSMHRLDSGRSAASNSPLDLSASLSRKEKRSLKRTKKTQSSSKAKSQSTVDSTSSEADPNAVKAPVIIATSQQSRFHTVTFDEFGKNVLLNQFTLAIGSVPPNGSGDPVGVVELLRDTQLKLNYGSRYGLVGPNGIGKSTLLTALADGLVEGLPTSLKILYVNQLDTSSLTPESAQQSVLHTVLSADTRVSELQHKIDILQRVLVGSEEKSKLKKFASYKAELLHALLTIQLMEAEQAQDAASKIAIKRSGMLGKDARLRLLEVEHKVADLRQRLQFTLSDDGEHESVVVADVTEILHKIHAKMEEFQQTLKVLDEASMEARARRILASMGVGPTKQDAPLSSLSGGWQVRILLARVLFMEPDFLLLDEPTNHLDMPSILWLKNYLLTLEDVLASPVTLVVVSHDRFFLNAVTEETIFFRGYDKTLAYYDGNYDAFEEAMASKRQFNARLQTKLDKKTEHMSAMVSKISQQAARSRDDKKMQVAASKKKKMDRIGNERSAKGTRFKLNRDRVGYFLTDRDQAEDQAKYDETDGALASASSAWRILSSSPPQIRNLTKLDNTTMISLENVSFHYDAVDAGVEKPKTPLILANLNLTINYGDKVVLVGRNGAGKTTFMKLLSRGLEPKRGKVEYFHGARVASLMQHNVEDLKRQKWSRGLTPLELLRTRLQADEVSAQTVATEVGNSSSASGPANDGKMRGHLSSFGITGGAAVAVPLHALSGGQLVRVGLAWATFPYPPHVLLLDEPTNHLDMNTIQVLGEALRRYKGAVVLISHDLHFLDILTNGSQQTENSEEDEDDEACGRVRVFEQCALISLLTAGANELVMFVISVVWRFPIPLRDYVGAPSYTAFFIFFHILVLRGKLRHFYYRIREYLPLYFAQVSTFFVFEGVAILFRNSPVWVKTFITISYPVLRAFGFSTLYQLAFVLEKYWMSVQGKFVGSFTLIFVLNIVHQGTDLSLQFNWGQILKRPPCSQ</sequence>
<feature type="transmembrane region" description="Helical" evidence="5">
    <location>
        <begin position="908"/>
        <end position="929"/>
    </location>
</feature>
<dbReference type="SUPFAM" id="SSF52540">
    <property type="entry name" value="P-loop containing nucleoside triphosphate hydrolases"/>
    <property type="match status" value="2"/>
</dbReference>
<evidence type="ECO:0000256" key="3">
    <source>
        <dbReference type="ARBA" id="ARBA00022840"/>
    </source>
</evidence>
<keyword evidence="2" id="KW-0547">Nucleotide-binding</keyword>
<feature type="compositionally biased region" description="Low complexity" evidence="4">
    <location>
        <begin position="40"/>
        <end position="50"/>
    </location>
</feature>
<feature type="domain" description="ABC transporter" evidence="6">
    <location>
        <begin position="97"/>
        <end position="447"/>
    </location>
</feature>
<keyword evidence="1" id="KW-0677">Repeat</keyword>
<evidence type="ECO:0000259" key="6">
    <source>
        <dbReference type="PROSITE" id="PS50893"/>
    </source>
</evidence>
<feature type="region of interest" description="Disordered" evidence="4">
    <location>
        <begin position="1"/>
        <end position="59"/>
    </location>
</feature>
<keyword evidence="5" id="KW-0812">Transmembrane</keyword>
<gene>
    <name evidence="7" type="ORF">PF011_g14760</name>
</gene>
<dbReference type="CDD" id="cd03221">
    <property type="entry name" value="ABCF_EF-3"/>
    <property type="match status" value="1"/>
</dbReference>
<evidence type="ECO:0000313" key="8">
    <source>
        <dbReference type="Proteomes" id="UP000460718"/>
    </source>
</evidence>